<keyword evidence="1" id="KW-1133">Transmembrane helix</keyword>
<keyword evidence="3" id="KW-1185">Reference proteome</keyword>
<sequence length="138" mass="15201">MTVHLRFQDTLHLRVPEWIAAAMMADWGRKLLAHDDIFARQSSFAGMAAIMPQWAWGVWALILGGLGLIALAINGFWVATPFLRMAASFGRLFLWLQIQFGLLAAGLPTTGTSIYIGIAALELWNLYRAGGDARRAVS</sequence>
<gene>
    <name evidence="2" type="ORF">M8231_02715</name>
</gene>
<dbReference type="Proteomes" id="UP001055429">
    <property type="component" value="Chromosome"/>
</dbReference>
<feature type="transmembrane region" description="Helical" evidence="1">
    <location>
        <begin position="56"/>
        <end position="80"/>
    </location>
</feature>
<protein>
    <submittedName>
        <fullName evidence="2">Uncharacterized protein</fullName>
    </submittedName>
</protein>
<accession>A0ABY4SQ15</accession>
<name>A0ABY4SQ15_9CAUL</name>
<reference evidence="2" key="1">
    <citation type="submission" date="2022-05" db="EMBL/GenBank/DDBJ databases">
        <title>Brevundimonas albigilva TT17 genome sequence.</title>
        <authorList>
            <person name="Lee K."/>
            <person name="Son H."/>
        </authorList>
    </citation>
    <scope>NUCLEOTIDE SEQUENCE</scope>
    <source>
        <strain evidence="2">TT17</strain>
    </source>
</reference>
<organism evidence="2 3">
    <name type="scientific">Brevundimonas albigilva</name>
    <dbReference type="NCBI Taxonomy" id="1312364"/>
    <lineage>
        <taxon>Bacteria</taxon>
        <taxon>Pseudomonadati</taxon>
        <taxon>Pseudomonadota</taxon>
        <taxon>Alphaproteobacteria</taxon>
        <taxon>Caulobacterales</taxon>
        <taxon>Caulobacteraceae</taxon>
        <taxon>Brevundimonas</taxon>
    </lineage>
</organism>
<evidence type="ECO:0000313" key="2">
    <source>
        <dbReference type="EMBL" id="URI15921.1"/>
    </source>
</evidence>
<dbReference type="EMBL" id="CP097649">
    <property type="protein sequence ID" value="URI15921.1"/>
    <property type="molecule type" value="Genomic_DNA"/>
</dbReference>
<evidence type="ECO:0000256" key="1">
    <source>
        <dbReference type="SAM" id="Phobius"/>
    </source>
</evidence>
<keyword evidence="1" id="KW-0472">Membrane</keyword>
<feature type="transmembrane region" description="Helical" evidence="1">
    <location>
        <begin position="92"/>
        <end position="118"/>
    </location>
</feature>
<proteinExistence type="predicted"/>
<keyword evidence="1" id="KW-0812">Transmembrane</keyword>
<evidence type="ECO:0000313" key="3">
    <source>
        <dbReference type="Proteomes" id="UP001055429"/>
    </source>
</evidence>
<dbReference type="RefSeq" id="WP_250202192.1">
    <property type="nucleotide sequence ID" value="NZ_CP097649.1"/>
</dbReference>